<dbReference type="GO" id="GO:0005506">
    <property type="term" value="F:iron ion binding"/>
    <property type="evidence" value="ECO:0007669"/>
    <property type="project" value="InterPro"/>
</dbReference>
<dbReference type="InterPro" id="IPR017972">
    <property type="entry name" value="Cyt_P450_CS"/>
</dbReference>
<dbReference type="GeneID" id="110695606"/>
<organism evidence="9 10">
    <name type="scientific">Chenopodium quinoa</name>
    <name type="common">Quinoa</name>
    <dbReference type="NCBI Taxonomy" id="63459"/>
    <lineage>
        <taxon>Eukaryota</taxon>
        <taxon>Viridiplantae</taxon>
        <taxon>Streptophyta</taxon>
        <taxon>Embryophyta</taxon>
        <taxon>Tracheophyta</taxon>
        <taxon>Spermatophyta</taxon>
        <taxon>Magnoliopsida</taxon>
        <taxon>eudicotyledons</taxon>
        <taxon>Gunneridae</taxon>
        <taxon>Pentapetalae</taxon>
        <taxon>Caryophyllales</taxon>
        <taxon>Chenopodiaceae</taxon>
        <taxon>Chenopodioideae</taxon>
        <taxon>Atripliceae</taxon>
        <taxon>Chenopodium</taxon>
    </lineage>
</organism>
<dbReference type="OMA" id="IREETDC"/>
<dbReference type="Gene3D" id="1.10.630.10">
    <property type="entry name" value="Cytochrome P450"/>
    <property type="match status" value="1"/>
</dbReference>
<dbReference type="EnsemblPlants" id="AUR62043325-RA">
    <property type="protein sequence ID" value="AUR62043325-RA:cds"/>
    <property type="gene ID" value="AUR62043325"/>
</dbReference>
<feature type="transmembrane region" description="Helical" evidence="8">
    <location>
        <begin position="6"/>
        <end position="28"/>
    </location>
</feature>
<dbReference type="PRINTS" id="PR00385">
    <property type="entry name" value="P450"/>
</dbReference>
<name>A0A803NB97_CHEQI</name>
<evidence type="ECO:0000256" key="2">
    <source>
        <dbReference type="ARBA" id="ARBA00022723"/>
    </source>
</evidence>
<proteinExistence type="inferred from homology"/>
<evidence type="ECO:0008006" key="11">
    <source>
        <dbReference type="Google" id="ProtNLM"/>
    </source>
</evidence>
<dbReference type="InterPro" id="IPR002401">
    <property type="entry name" value="Cyt_P450_E_grp-I"/>
</dbReference>
<reference evidence="9" key="2">
    <citation type="submission" date="2021-03" db="UniProtKB">
        <authorList>
            <consortium name="EnsemblPlants"/>
        </authorList>
    </citation>
    <scope>IDENTIFICATION</scope>
</reference>
<dbReference type="FunFam" id="1.10.630.10:FF:000026">
    <property type="entry name" value="Cytochrome P450 82C4"/>
    <property type="match status" value="1"/>
</dbReference>
<evidence type="ECO:0000256" key="8">
    <source>
        <dbReference type="SAM" id="Phobius"/>
    </source>
</evidence>
<dbReference type="AlphaFoldDB" id="A0A803NB97"/>
<comment type="cofactor">
    <cofactor evidence="6">
        <name>heme</name>
        <dbReference type="ChEBI" id="CHEBI:30413"/>
    </cofactor>
</comment>
<dbReference type="RefSeq" id="XP_021728509.1">
    <property type="nucleotide sequence ID" value="XM_021872817.1"/>
</dbReference>
<evidence type="ECO:0000256" key="4">
    <source>
        <dbReference type="ARBA" id="ARBA00023004"/>
    </source>
</evidence>
<evidence type="ECO:0000256" key="1">
    <source>
        <dbReference type="ARBA" id="ARBA00022617"/>
    </source>
</evidence>
<accession>A0A803NB97</accession>
<protein>
    <recommendedName>
        <fullName evidence="11">Cytochrome P450</fullName>
    </recommendedName>
</protein>
<dbReference type="InterPro" id="IPR001128">
    <property type="entry name" value="Cyt_P450"/>
</dbReference>
<dbReference type="PANTHER" id="PTHR47947">
    <property type="entry name" value="CYTOCHROME P450 82C3-RELATED"/>
    <property type="match status" value="1"/>
</dbReference>
<evidence type="ECO:0000256" key="6">
    <source>
        <dbReference type="PIRSR" id="PIRSR602401-1"/>
    </source>
</evidence>
<feature type="binding site" description="axial binding residue" evidence="6">
    <location>
        <position position="466"/>
    </location>
    <ligand>
        <name>heme</name>
        <dbReference type="ChEBI" id="CHEBI:30413"/>
    </ligand>
    <ligandPart>
        <name>Fe</name>
        <dbReference type="ChEBI" id="CHEBI:18248"/>
    </ligandPart>
</feature>
<evidence type="ECO:0000313" key="9">
    <source>
        <dbReference type="EnsemblPlants" id="AUR62043325-RA:cds"/>
    </source>
</evidence>
<keyword evidence="4 6" id="KW-0408">Iron</keyword>
<keyword evidence="1 6" id="KW-0349">Heme</keyword>
<keyword evidence="10" id="KW-1185">Reference proteome</keyword>
<dbReference type="GO" id="GO:0004497">
    <property type="term" value="F:monooxygenase activity"/>
    <property type="evidence" value="ECO:0007669"/>
    <property type="project" value="UniProtKB-KW"/>
</dbReference>
<dbReference type="KEGG" id="cqi:110695606"/>
<keyword evidence="8" id="KW-0472">Membrane</keyword>
<dbReference type="OrthoDB" id="2789670at2759"/>
<evidence type="ECO:0000256" key="5">
    <source>
        <dbReference type="ARBA" id="ARBA00023033"/>
    </source>
</evidence>
<dbReference type="PROSITE" id="PS00086">
    <property type="entry name" value="CYTOCHROME_P450"/>
    <property type="match status" value="1"/>
</dbReference>
<dbReference type="Pfam" id="PF00067">
    <property type="entry name" value="p450"/>
    <property type="match status" value="1"/>
</dbReference>
<reference evidence="9" key="1">
    <citation type="journal article" date="2017" name="Nature">
        <title>The genome of Chenopodium quinoa.</title>
        <authorList>
            <person name="Jarvis D.E."/>
            <person name="Ho Y.S."/>
            <person name="Lightfoot D.J."/>
            <person name="Schmoeckel S.M."/>
            <person name="Li B."/>
            <person name="Borm T.J.A."/>
            <person name="Ohyanagi H."/>
            <person name="Mineta K."/>
            <person name="Michell C.T."/>
            <person name="Saber N."/>
            <person name="Kharbatia N.M."/>
            <person name="Rupper R.R."/>
            <person name="Sharp A.R."/>
            <person name="Dally N."/>
            <person name="Boughton B.A."/>
            <person name="Woo Y.H."/>
            <person name="Gao G."/>
            <person name="Schijlen E.G.W.M."/>
            <person name="Guo X."/>
            <person name="Momin A.A."/>
            <person name="Negrao S."/>
            <person name="Al-Babili S."/>
            <person name="Gehring C."/>
            <person name="Roessner U."/>
            <person name="Jung C."/>
            <person name="Murphy K."/>
            <person name="Arold S.T."/>
            <person name="Gojobori T."/>
            <person name="van der Linden C.G."/>
            <person name="van Loo E.N."/>
            <person name="Jellen E.N."/>
            <person name="Maughan P.J."/>
            <person name="Tester M."/>
        </authorList>
    </citation>
    <scope>NUCLEOTIDE SEQUENCE [LARGE SCALE GENOMIC DNA]</scope>
    <source>
        <strain evidence="9">cv. PI 614886</strain>
    </source>
</reference>
<keyword evidence="5 7" id="KW-0503">Monooxygenase</keyword>
<dbReference type="Proteomes" id="UP000596660">
    <property type="component" value="Unplaced"/>
</dbReference>
<dbReference type="InterPro" id="IPR036396">
    <property type="entry name" value="Cyt_P450_sf"/>
</dbReference>
<dbReference type="SMR" id="A0A803NB97"/>
<evidence type="ECO:0000256" key="7">
    <source>
        <dbReference type="RuleBase" id="RU000461"/>
    </source>
</evidence>
<comment type="similarity">
    <text evidence="7">Belongs to the cytochrome P450 family.</text>
</comment>
<dbReference type="SUPFAM" id="SSF48264">
    <property type="entry name" value="Cytochrome P450"/>
    <property type="match status" value="1"/>
</dbReference>
<dbReference type="PRINTS" id="PR00463">
    <property type="entry name" value="EP450I"/>
</dbReference>
<evidence type="ECO:0000256" key="3">
    <source>
        <dbReference type="ARBA" id="ARBA00023002"/>
    </source>
</evidence>
<dbReference type="Gramene" id="AUR62043325-RA">
    <property type="protein sequence ID" value="AUR62043325-RA:cds"/>
    <property type="gene ID" value="AUR62043325"/>
</dbReference>
<sequence length="529" mass="59754">MELLSSISLPAVSIGTSMLAFILFICSLKRKTDNAKRKPPQPSGSWPIIGHLPLLRRGLPHIIMGNLADKYGPIFMMKLGVHQALVVNSSETAKECLHTNDRVFASRPCSMAAEHLGYNSLLLGYSPYGLYWREMRKIVMSELLSNNRLEMLERQRTSEVRSVIKAIYESYLIKRKLSPGNDSSFIVDMKQCFNEISSNTSVKLIAGKSLKEFYPGEEEYKKCTKALRDFFDLGGVFVPSDALPFLGWLDIGGYQKAMKKVAKELNHVAQGWLDEHKARRLSEDQGKEKQHFIDVMLSIIETRKNDPVLHEADKIIKAISMAMILGATDTTSATLTWALSLLLNNRESLKKAQTEIDNQVGKGRLVEESDLRKLIYLQAVLKETMRLYPAVPLTQREALTDCTVSGYQILPGTQLFINISKIQRDPKLWTDPLEFRPERFLTTHTEYDVRGQNFELIPFGSGRRSCPGITYALLSMQFALANLLHAFDVSTLSDEAVDMTEGFGITNLKVTPLKVLLNPRLQDHVYTLY</sequence>
<evidence type="ECO:0000313" key="10">
    <source>
        <dbReference type="Proteomes" id="UP000596660"/>
    </source>
</evidence>
<dbReference type="PANTHER" id="PTHR47947:SF19">
    <property type="entry name" value="CYTOCHROME P450 82C3-RELATED"/>
    <property type="match status" value="1"/>
</dbReference>
<keyword evidence="8" id="KW-0812">Transmembrane</keyword>
<dbReference type="GO" id="GO:0020037">
    <property type="term" value="F:heme binding"/>
    <property type="evidence" value="ECO:0007669"/>
    <property type="project" value="InterPro"/>
</dbReference>
<gene>
    <name evidence="9" type="primary">LOC110695606</name>
</gene>
<dbReference type="InterPro" id="IPR050651">
    <property type="entry name" value="Plant_Cytochrome_P450_Monoox"/>
</dbReference>
<dbReference type="GO" id="GO:0016705">
    <property type="term" value="F:oxidoreductase activity, acting on paired donors, with incorporation or reduction of molecular oxygen"/>
    <property type="evidence" value="ECO:0007669"/>
    <property type="project" value="InterPro"/>
</dbReference>
<keyword evidence="3 7" id="KW-0560">Oxidoreductase</keyword>
<keyword evidence="2 6" id="KW-0479">Metal-binding</keyword>
<keyword evidence="8" id="KW-1133">Transmembrane helix</keyword>